<dbReference type="PANTHER" id="PTHR43085:SF1">
    <property type="entry name" value="PSEUDOURIDINE KINASE-RELATED"/>
    <property type="match status" value="1"/>
</dbReference>
<dbReference type="Pfam" id="PF00294">
    <property type="entry name" value="PfkB"/>
    <property type="match status" value="1"/>
</dbReference>
<proteinExistence type="inferred from homology"/>
<keyword evidence="8" id="KW-1185">Reference proteome</keyword>
<name>A0A916YHY9_9MICO</name>
<keyword evidence="4" id="KW-0418">Kinase</keyword>
<dbReference type="InterPro" id="IPR011611">
    <property type="entry name" value="PfkB_dom"/>
</dbReference>
<accession>A0A916YHY9</accession>
<organism evidence="7 8">
    <name type="scientific">Microbacterium faecale</name>
    <dbReference type="NCBI Taxonomy" id="1804630"/>
    <lineage>
        <taxon>Bacteria</taxon>
        <taxon>Bacillati</taxon>
        <taxon>Actinomycetota</taxon>
        <taxon>Actinomycetes</taxon>
        <taxon>Micrococcales</taxon>
        <taxon>Microbacteriaceae</taxon>
        <taxon>Microbacterium</taxon>
    </lineage>
</organism>
<comment type="similarity">
    <text evidence="1">Belongs to the carbohydrate kinase PfkB family.</text>
</comment>
<reference evidence="7" key="2">
    <citation type="submission" date="2020-09" db="EMBL/GenBank/DDBJ databases">
        <authorList>
            <person name="Sun Q."/>
            <person name="Zhou Y."/>
        </authorList>
    </citation>
    <scope>NUCLEOTIDE SEQUENCE</scope>
    <source>
        <strain evidence="7">CGMCC 1.15152</strain>
    </source>
</reference>
<evidence type="ECO:0000256" key="5">
    <source>
        <dbReference type="ARBA" id="ARBA00022840"/>
    </source>
</evidence>
<evidence type="ECO:0000313" key="8">
    <source>
        <dbReference type="Proteomes" id="UP000633205"/>
    </source>
</evidence>
<evidence type="ECO:0000313" key="7">
    <source>
        <dbReference type="EMBL" id="GGD46102.1"/>
    </source>
</evidence>
<evidence type="ECO:0000256" key="2">
    <source>
        <dbReference type="ARBA" id="ARBA00022679"/>
    </source>
</evidence>
<dbReference type="GO" id="GO:0005524">
    <property type="term" value="F:ATP binding"/>
    <property type="evidence" value="ECO:0007669"/>
    <property type="project" value="UniProtKB-KW"/>
</dbReference>
<dbReference type="AlphaFoldDB" id="A0A916YHY9"/>
<keyword evidence="5" id="KW-0067">ATP-binding</keyword>
<gene>
    <name evidence="7" type="ORF">GCM10010915_29240</name>
</gene>
<sequence>MLVVGEALIDIVDDGARRDEHVGGSPANVALGLGRRGADVALLTQIARDERGRRIAEHVTASGVRICDESWSLERTSTALARIGSDGAATYAFDIVWDALRAPEGIRPRVVHTGSIATTLEPGAAAVRDVIAGLGADEVTFDPNIRPALVDDRDVALAHVDAMMRLATTVKLSDEDAAWLFPGDDVDAVLDRILAVGPRLAALTIGAEGAVLATAQDRVPVPPVAVDVVDTIGAGDTFMATMIHALASRPAGPLACGDLEAIGRDAVRAAAVTVSRAGADLPWAAELADG</sequence>
<dbReference type="InterPro" id="IPR050306">
    <property type="entry name" value="PfkB_Carbo_kinase"/>
</dbReference>
<evidence type="ECO:0000256" key="1">
    <source>
        <dbReference type="ARBA" id="ARBA00010688"/>
    </source>
</evidence>
<comment type="caution">
    <text evidence="7">The sequence shown here is derived from an EMBL/GenBank/DDBJ whole genome shotgun (WGS) entry which is preliminary data.</text>
</comment>
<evidence type="ECO:0000259" key="6">
    <source>
        <dbReference type="Pfam" id="PF00294"/>
    </source>
</evidence>
<dbReference type="EMBL" id="BMHO01000003">
    <property type="protein sequence ID" value="GGD46102.1"/>
    <property type="molecule type" value="Genomic_DNA"/>
</dbReference>
<feature type="domain" description="Carbohydrate kinase PfkB" evidence="6">
    <location>
        <begin position="4"/>
        <end position="282"/>
    </location>
</feature>
<dbReference type="Proteomes" id="UP000633205">
    <property type="component" value="Unassembled WGS sequence"/>
</dbReference>
<keyword evidence="3" id="KW-0547">Nucleotide-binding</keyword>
<reference evidence="7" key="1">
    <citation type="journal article" date="2014" name="Int. J. Syst. Evol. Microbiol.">
        <title>Complete genome sequence of Corynebacterium casei LMG S-19264T (=DSM 44701T), isolated from a smear-ripened cheese.</title>
        <authorList>
            <consortium name="US DOE Joint Genome Institute (JGI-PGF)"/>
            <person name="Walter F."/>
            <person name="Albersmeier A."/>
            <person name="Kalinowski J."/>
            <person name="Ruckert C."/>
        </authorList>
    </citation>
    <scope>NUCLEOTIDE SEQUENCE</scope>
    <source>
        <strain evidence="7">CGMCC 1.15152</strain>
    </source>
</reference>
<evidence type="ECO:0000256" key="3">
    <source>
        <dbReference type="ARBA" id="ARBA00022741"/>
    </source>
</evidence>
<dbReference type="PANTHER" id="PTHR43085">
    <property type="entry name" value="HEXOKINASE FAMILY MEMBER"/>
    <property type="match status" value="1"/>
</dbReference>
<dbReference type="Gene3D" id="3.40.1190.20">
    <property type="match status" value="1"/>
</dbReference>
<keyword evidence="2" id="KW-0808">Transferase</keyword>
<evidence type="ECO:0000256" key="4">
    <source>
        <dbReference type="ARBA" id="ARBA00022777"/>
    </source>
</evidence>
<protein>
    <submittedName>
        <fullName evidence="7">Ribokinase</fullName>
    </submittedName>
</protein>
<dbReference type="GO" id="GO:0016301">
    <property type="term" value="F:kinase activity"/>
    <property type="evidence" value="ECO:0007669"/>
    <property type="project" value="UniProtKB-KW"/>
</dbReference>
<dbReference type="InterPro" id="IPR029056">
    <property type="entry name" value="Ribokinase-like"/>
</dbReference>
<dbReference type="SUPFAM" id="SSF53613">
    <property type="entry name" value="Ribokinase-like"/>
    <property type="match status" value="1"/>
</dbReference>